<accession>A0A1H3YC89</accession>
<proteinExistence type="predicted"/>
<dbReference type="Proteomes" id="UP000198820">
    <property type="component" value="Unassembled WGS sequence"/>
</dbReference>
<feature type="repeat" description="TPR" evidence="1">
    <location>
        <begin position="134"/>
        <end position="167"/>
    </location>
</feature>
<evidence type="ECO:0000313" key="4">
    <source>
        <dbReference type="EMBL" id="SEA09215.1"/>
    </source>
</evidence>
<feature type="coiled-coil region" evidence="2">
    <location>
        <begin position="68"/>
        <end position="95"/>
    </location>
</feature>
<dbReference type="STRING" id="908615.SAMN05421540_103101"/>
<dbReference type="PROSITE" id="PS50005">
    <property type="entry name" value="TPR"/>
    <property type="match status" value="4"/>
</dbReference>
<dbReference type="Gene3D" id="1.25.40.10">
    <property type="entry name" value="Tetratricopeptide repeat domain"/>
    <property type="match status" value="3"/>
</dbReference>
<organism evidence="4 5">
    <name type="scientific">Psychroflexus halocasei</name>
    <dbReference type="NCBI Taxonomy" id="908615"/>
    <lineage>
        <taxon>Bacteria</taxon>
        <taxon>Pseudomonadati</taxon>
        <taxon>Bacteroidota</taxon>
        <taxon>Flavobacteriia</taxon>
        <taxon>Flavobacteriales</taxon>
        <taxon>Flavobacteriaceae</taxon>
        <taxon>Psychroflexus</taxon>
    </lineage>
</organism>
<evidence type="ECO:0000256" key="2">
    <source>
        <dbReference type="SAM" id="Coils"/>
    </source>
</evidence>
<dbReference type="RefSeq" id="WP_093240443.1">
    <property type="nucleotide sequence ID" value="NZ_FNQF01000003.1"/>
</dbReference>
<name>A0A1H3YC89_9FLAO</name>
<dbReference type="Pfam" id="PF13432">
    <property type="entry name" value="TPR_16"/>
    <property type="match status" value="1"/>
</dbReference>
<dbReference type="InterPro" id="IPR056832">
    <property type="entry name" value="ARM_TT21_2nd"/>
</dbReference>
<evidence type="ECO:0000259" key="3">
    <source>
        <dbReference type="Pfam" id="PF25060"/>
    </source>
</evidence>
<dbReference type="SUPFAM" id="SSF81901">
    <property type="entry name" value="HCP-like"/>
    <property type="match status" value="1"/>
</dbReference>
<reference evidence="4 5" key="1">
    <citation type="submission" date="2016-10" db="EMBL/GenBank/DDBJ databases">
        <authorList>
            <person name="de Groot N.N."/>
        </authorList>
    </citation>
    <scope>NUCLEOTIDE SEQUENCE [LARGE SCALE GENOMIC DNA]</scope>
    <source>
        <strain evidence="4 5">DSM 23581</strain>
    </source>
</reference>
<feature type="repeat" description="TPR" evidence="1">
    <location>
        <begin position="270"/>
        <end position="303"/>
    </location>
</feature>
<protein>
    <submittedName>
        <fullName evidence="4">Tetratricopeptide repeat-containing protein</fullName>
    </submittedName>
</protein>
<dbReference type="SUPFAM" id="SSF48452">
    <property type="entry name" value="TPR-like"/>
    <property type="match status" value="2"/>
</dbReference>
<dbReference type="Pfam" id="PF13174">
    <property type="entry name" value="TPR_6"/>
    <property type="match status" value="1"/>
</dbReference>
<evidence type="ECO:0000313" key="5">
    <source>
        <dbReference type="Proteomes" id="UP000198820"/>
    </source>
</evidence>
<sequence>MKLDPFQHEDFNFPIDKFETMLKTNEILFFDLSEFENIVGHYMDTGKMTLAKKALKLGLDQHPVAVNLLSLKAELLILENRLEEANNLLFELKSIEPHNEEIYIMIANVLSKLDQHHEAISVLNEALKYASEPVEIHSMLGMEYLFLENFTSAKESYIECVKLDKSDYTALYNVIYCFDFLDQKAEAIQFLKEFINENPYSEIAWHQMGKLHFENQNYHKAIEAFDFAIISDEYFVGAYIEKAKVLERLKKYKQAISIYQLTLQLDDPTAFVYLRIGKCYEALNDRKKALKNYKQAIHEDPLMDKVWLVLSDFYAKENAYEKAYYHITKAINIDEENVLYWKQLAFISNELGRKEESMHALGRCLELGNYEYETWITRIDLLAEMNQLDAALLTISEALDFFPDDFKLIYRKAGLYYYKGKQEDSFKLLEKALQLHTSYVLLSQGLFPRLFEEDRAMELLKKYFKE</sequence>
<dbReference type="AlphaFoldDB" id="A0A1H3YC89"/>
<keyword evidence="2" id="KW-0175">Coiled coil</keyword>
<dbReference type="SMART" id="SM00028">
    <property type="entry name" value="TPR"/>
    <property type="match status" value="10"/>
</dbReference>
<dbReference type="InterPro" id="IPR019734">
    <property type="entry name" value="TPR_rpt"/>
</dbReference>
<dbReference type="PANTHER" id="PTHR12558">
    <property type="entry name" value="CELL DIVISION CYCLE 16,23,27"/>
    <property type="match status" value="1"/>
</dbReference>
<feature type="domain" description="Tetratricopeptide repeat protein 21A/21B second ARM" evidence="3">
    <location>
        <begin position="86"/>
        <end position="197"/>
    </location>
</feature>
<dbReference type="PANTHER" id="PTHR12558:SF13">
    <property type="entry name" value="CELL DIVISION CYCLE PROTEIN 27 HOMOLOG"/>
    <property type="match status" value="1"/>
</dbReference>
<evidence type="ECO:0000256" key="1">
    <source>
        <dbReference type="PROSITE-ProRule" id="PRU00339"/>
    </source>
</evidence>
<keyword evidence="5" id="KW-1185">Reference proteome</keyword>
<dbReference type="EMBL" id="FNQF01000003">
    <property type="protein sequence ID" value="SEA09215.1"/>
    <property type="molecule type" value="Genomic_DNA"/>
</dbReference>
<dbReference type="InterPro" id="IPR011990">
    <property type="entry name" value="TPR-like_helical_dom_sf"/>
</dbReference>
<feature type="repeat" description="TPR" evidence="1">
    <location>
        <begin position="304"/>
        <end position="337"/>
    </location>
</feature>
<feature type="repeat" description="TPR" evidence="1">
    <location>
        <begin position="202"/>
        <end position="235"/>
    </location>
</feature>
<gene>
    <name evidence="4" type="ORF">SAMN05421540_103101</name>
</gene>
<dbReference type="Pfam" id="PF25060">
    <property type="entry name" value="ARM_TT21_2nd"/>
    <property type="match status" value="1"/>
</dbReference>
<keyword evidence="1" id="KW-0802">TPR repeat</keyword>